<evidence type="ECO:0000256" key="5">
    <source>
        <dbReference type="ARBA" id="ARBA00072681"/>
    </source>
</evidence>
<dbReference type="Gene3D" id="3.30.420.10">
    <property type="entry name" value="Ribonuclease H-like superfamily/Ribonuclease H"/>
    <property type="match status" value="1"/>
</dbReference>
<sequence length="233" mass="26677">MSKPIVAAVARYRFSRLLKNVFFCSSELRANQINDNVDPRSLRLVWIDCEMTGLDVNTKHLLEVACIITEGDPGLNIVAKGPNLVIHQSEKVLEEMDEWSAIQHKKSGLTEEVRNSTVTVEEAEEQLLQFVKSHTPEQTCPLAGNTCGQDRVFLKKCMPKLVDHLHYRNVDVSSFKEMCRRLYPSVLSNLPKEKRSHRAMDDIQESREEMLHYIKHLFPNTNDIVCGDGEKNQ</sequence>
<dbReference type="FunFam" id="3.30.420.10:FF:000003">
    <property type="entry name" value="Oligoribonuclease"/>
    <property type="match status" value="1"/>
</dbReference>
<dbReference type="GO" id="GO:0000175">
    <property type="term" value="F:3'-5'-RNA exonuclease activity"/>
    <property type="evidence" value="ECO:0007669"/>
    <property type="project" value="InterPro"/>
</dbReference>
<organism evidence="7 8">
    <name type="scientific">Trichuris suis</name>
    <name type="common">pig whipworm</name>
    <dbReference type="NCBI Taxonomy" id="68888"/>
    <lineage>
        <taxon>Eukaryota</taxon>
        <taxon>Metazoa</taxon>
        <taxon>Ecdysozoa</taxon>
        <taxon>Nematoda</taxon>
        <taxon>Enoplea</taxon>
        <taxon>Dorylaimia</taxon>
        <taxon>Trichinellida</taxon>
        <taxon>Trichuridae</taxon>
        <taxon>Trichuris</taxon>
    </lineage>
</organism>
<evidence type="ECO:0000256" key="4">
    <source>
        <dbReference type="ARBA" id="ARBA00022839"/>
    </source>
</evidence>
<dbReference type="InterPro" id="IPR013520">
    <property type="entry name" value="Ribonucl_H"/>
</dbReference>
<evidence type="ECO:0000259" key="6">
    <source>
        <dbReference type="SMART" id="SM00479"/>
    </source>
</evidence>
<accession>A0A085LVT1</accession>
<evidence type="ECO:0000313" key="7">
    <source>
        <dbReference type="EMBL" id="KFD49077.1"/>
    </source>
</evidence>
<dbReference type="Pfam" id="PF00929">
    <property type="entry name" value="RNase_T"/>
    <property type="match status" value="1"/>
</dbReference>
<dbReference type="PANTHER" id="PTHR11046">
    <property type="entry name" value="OLIGORIBONUCLEASE, MITOCHONDRIAL"/>
    <property type="match status" value="1"/>
</dbReference>
<proteinExistence type="inferred from homology"/>
<evidence type="ECO:0000256" key="3">
    <source>
        <dbReference type="ARBA" id="ARBA00022801"/>
    </source>
</evidence>
<dbReference type="GO" id="GO:0003676">
    <property type="term" value="F:nucleic acid binding"/>
    <property type="evidence" value="ECO:0007669"/>
    <property type="project" value="InterPro"/>
</dbReference>
<feature type="domain" description="Exonuclease" evidence="6">
    <location>
        <begin position="43"/>
        <end position="219"/>
    </location>
</feature>
<reference evidence="7 8" key="1">
    <citation type="journal article" date="2014" name="Nat. Genet.">
        <title>Genome and transcriptome of the porcine whipworm Trichuris suis.</title>
        <authorList>
            <person name="Jex A.R."/>
            <person name="Nejsum P."/>
            <person name="Schwarz E.M."/>
            <person name="Hu L."/>
            <person name="Young N.D."/>
            <person name="Hall R.S."/>
            <person name="Korhonen P.K."/>
            <person name="Liao S."/>
            <person name="Thamsborg S."/>
            <person name="Xia J."/>
            <person name="Xu P."/>
            <person name="Wang S."/>
            <person name="Scheerlinck J.P."/>
            <person name="Hofmann A."/>
            <person name="Sternberg P.W."/>
            <person name="Wang J."/>
            <person name="Gasser R.B."/>
        </authorList>
    </citation>
    <scope>NUCLEOTIDE SEQUENCE [LARGE SCALE GENOMIC DNA]</scope>
    <source>
        <strain evidence="7">DCEP-RM93M</strain>
    </source>
</reference>
<comment type="similarity">
    <text evidence="1">Belongs to the oligoribonuclease family.</text>
</comment>
<keyword evidence="4" id="KW-0269">Exonuclease</keyword>
<dbReference type="InterPro" id="IPR036397">
    <property type="entry name" value="RNaseH_sf"/>
</dbReference>
<dbReference type="GO" id="GO:0005739">
    <property type="term" value="C:mitochondrion"/>
    <property type="evidence" value="ECO:0007669"/>
    <property type="project" value="TreeGrafter"/>
</dbReference>
<dbReference type="InterPro" id="IPR012337">
    <property type="entry name" value="RNaseH-like_sf"/>
</dbReference>
<dbReference type="PANTHER" id="PTHR11046:SF0">
    <property type="entry name" value="OLIGORIBONUCLEASE, MITOCHONDRIAL"/>
    <property type="match status" value="1"/>
</dbReference>
<dbReference type="AlphaFoldDB" id="A0A085LVT1"/>
<evidence type="ECO:0000256" key="2">
    <source>
        <dbReference type="ARBA" id="ARBA00022722"/>
    </source>
</evidence>
<keyword evidence="8" id="KW-1185">Reference proteome</keyword>
<evidence type="ECO:0000313" key="8">
    <source>
        <dbReference type="Proteomes" id="UP000030764"/>
    </source>
</evidence>
<dbReference type="InterPro" id="IPR022894">
    <property type="entry name" value="Oligoribonuclease"/>
</dbReference>
<gene>
    <name evidence="7" type="ORF">M513_10019</name>
</gene>
<name>A0A085LVT1_9BILA</name>
<protein>
    <recommendedName>
        <fullName evidence="5">Probable oligoribonuclease</fullName>
    </recommendedName>
</protein>
<dbReference type="Proteomes" id="UP000030764">
    <property type="component" value="Unassembled WGS sequence"/>
</dbReference>
<dbReference type="EMBL" id="KL363278">
    <property type="protein sequence ID" value="KFD49077.1"/>
    <property type="molecule type" value="Genomic_DNA"/>
</dbReference>
<evidence type="ECO:0000256" key="1">
    <source>
        <dbReference type="ARBA" id="ARBA00009921"/>
    </source>
</evidence>
<dbReference type="CDD" id="cd06135">
    <property type="entry name" value="Orn"/>
    <property type="match status" value="1"/>
</dbReference>
<keyword evidence="3" id="KW-0378">Hydrolase</keyword>
<keyword evidence="2" id="KW-0540">Nuclease</keyword>
<dbReference type="SMART" id="SM00479">
    <property type="entry name" value="EXOIII"/>
    <property type="match status" value="1"/>
</dbReference>
<dbReference type="NCBIfam" id="NF003765">
    <property type="entry name" value="PRK05359.1"/>
    <property type="match status" value="1"/>
</dbReference>
<dbReference type="SUPFAM" id="SSF53098">
    <property type="entry name" value="Ribonuclease H-like"/>
    <property type="match status" value="1"/>
</dbReference>